<protein>
    <recommendedName>
        <fullName evidence="3">Disease resistance R13L4/SHOC-2-like LRR domain-containing protein</fullName>
    </recommendedName>
</protein>
<dbReference type="EMBL" id="KB201431">
    <property type="protein sequence ID" value="ESO96641.1"/>
    <property type="molecule type" value="Genomic_DNA"/>
</dbReference>
<dbReference type="PANTHER" id="PTHR48051:SF21">
    <property type="entry name" value="CALPONIN-HOMOLOGY (CH) DOMAIN-CONTAINING PROTEIN"/>
    <property type="match status" value="1"/>
</dbReference>
<dbReference type="PROSITE" id="PS51450">
    <property type="entry name" value="LRR"/>
    <property type="match status" value="2"/>
</dbReference>
<feature type="domain" description="Disease resistance R13L4/SHOC-2-like LRR" evidence="3">
    <location>
        <begin position="1"/>
        <end position="97"/>
    </location>
</feature>
<reference evidence="4 5" key="1">
    <citation type="journal article" date="2013" name="Nature">
        <title>Insights into bilaterian evolution from three spiralian genomes.</title>
        <authorList>
            <person name="Simakov O."/>
            <person name="Marletaz F."/>
            <person name="Cho S.J."/>
            <person name="Edsinger-Gonzales E."/>
            <person name="Havlak P."/>
            <person name="Hellsten U."/>
            <person name="Kuo D.H."/>
            <person name="Larsson T."/>
            <person name="Lv J."/>
            <person name="Arendt D."/>
            <person name="Savage R."/>
            <person name="Osoegawa K."/>
            <person name="de Jong P."/>
            <person name="Grimwood J."/>
            <person name="Chapman J.A."/>
            <person name="Shapiro H."/>
            <person name="Aerts A."/>
            <person name="Otillar R.P."/>
            <person name="Terry A.Y."/>
            <person name="Boore J.L."/>
            <person name="Grigoriev I.V."/>
            <person name="Lindberg D.R."/>
            <person name="Seaver E.C."/>
            <person name="Weisblat D.A."/>
            <person name="Putnam N.H."/>
            <person name="Rokhsar D.S."/>
        </authorList>
    </citation>
    <scope>NUCLEOTIDE SEQUENCE [LARGE SCALE GENOMIC DNA]</scope>
</reference>
<proteinExistence type="predicted"/>
<dbReference type="SMART" id="SM00364">
    <property type="entry name" value="LRR_BAC"/>
    <property type="match status" value="3"/>
</dbReference>
<dbReference type="SMART" id="SM00369">
    <property type="entry name" value="LRR_TYP"/>
    <property type="match status" value="5"/>
</dbReference>
<dbReference type="InterPro" id="IPR003591">
    <property type="entry name" value="Leu-rich_rpt_typical-subtyp"/>
</dbReference>
<dbReference type="InterPro" id="IPR050216">
    <property type="entry name" value="LRR_domain-containing"/>
</dbReference>
<dbReference type="RefSeq" id="XP_009052679.1">
    <property type="nucleotide sequence ID" value="XM_009054431.1"/>
</dbReference>
<dbReference type="HOGENOM" id="CLU_000288_18_15_1"/>
<dbReference type="GO" id="GO:0005737">
    <property type="term" value="C:cytoplasm"/>
    <property type="evidence" value="ECO:0007669"/>
    <property type="project" value="TreeGrafter"/>
</dbReference>
<name>V4ASD4_LOTGI</name>
<dbReference type="CTD" id="20234755"/>
<evidence type="ECO:0000313" key="4">
    <source>
        <dbReference type="EMBL" id="ESO96641.1"/>
    </source>
</evidence>
<dbReference type="SUPFAM" id="SSF52058">
    <property type="entry name" value="L domain-like"/>
    <property type="match status" value="1"/>
</dbReference>
<dbReference type="Proteomes" id="UP000030746">
    <property type="component" value="Unassembled WGS sequence"/>
</dbReference>
<dbReference type="AlphaFoldDB" id="V4ASD4"/>
<dbReference type="Pfam" id="PF23598">
    <property type="entry name" value="LRR_14"/>
    <property type="match status" value="1"/>
</dbReference>
<dbReference type="InterPro" id="IPR032675">
    <property type="entry name" value="LRR_dom_sf"/>
</dbReference>
<organism evidence="4 5">
    <name type="scientific">Lottia gigantea</name>
    <name type="common">Giant owl limpet</name>
    <dbReference type="NCBI Taxonomy" id="225164"/>
    <lineage>
        <taxon>Eukaryota</taxon>
        <taxon>Metazoa</taxon>
        <taxon>Spiralia</taxon>
        <taxon>Lophotrochozoa</taxon>
        <taxon>Mollusca</taxon>
        <taxon>Gastropoda</taxon>
        <taxon>Patellogastropoda</taxon>
        <taxon>Lottioidea</taxon>
        <taxon>Lottiidae</taxon>
        <taxon>Lottia</taxon>
    </lineage>
</organism>
<dbReference type="OrthoDB" id="6149831at2759"/>
<dbReference type="PANTHER" id="PTHR48051">
    <property type="match status" value="1"/>
</dbReference>
<evidence type="ECO:0000259" key="3">
    <source>
        <dbReference type="Pfam" id="PF23598"/>
    </source>
</evidence>
<keyword evidence="5" id="KW-1185">Reference proteome</keyword>
<dbReference type="STRING" id="225164.V4ASD4"/>
<evidence type="ECO:0000256" key="1">
    <source>
        <dbReference type="ARBA" id="ARBA00022614"/>
    </source>
</evidence>
<dbReference type="InterPro" id="IPR001611">
    <property type="entry name" value="Leu-rich_rpt"/>
</dbReference>
<keyword evidence="1" id="KW-0433">Leucine-rich repeat</keyword>
<dbReference type="Pfam" id="PF00560">
    <property type="entry name" value="LRR_1"/>
    <property type="match status" value="1"/>
</dbReference>
<dbReference type="GeneID" id="20234755"/>
<gene>
    <name evidence="4" type="ORF">LOTGIDRAFT_143816</name>
</gene>
<evidence type="ECO:0000256" key="2">
    <source>
        <dbReference type="ARBA" id="ARBA00022737"/>
    </source>
</evidence>
<accession>V4ASD4</accession>
<sequence length="216" mass="24878">LSKNRLQELPSEICDYHSIERINCYGNCIKSIPPAISHLQQLTYLDLSRNQLTVLPAYIGNLQSLEVLIAANNKLVSLPEELGMLEKLHEIDVSCNEISHLPLQIGDLTSLRSFNIRRNLLVELPLEISRLNLRKIDFSNNRIEKIPTVFRKIDTLEEIILNNNPLISPTAHICTKGRKHIMKYLHIEAIKEERKRGILHESEMKRLARKSLPPQQ</sequence>
<dbReference type="Gene3D" id="3.80.10.10">
    <property type="entry name" value="Ribonuclease Inhibitor"/>
    <property type="match status" value="1"/>
</dbReference>
<dbReference type="KEGG" id="lgi:LOTGIDRAFT_143816"/>
<dbReference type="InterPro" id="IPR055414">
    <property type="entry name" value="LRR_R13L4/SHOC2-like"/>
</dbReference>
<evidence type="ECO:0000313" key="5">
    <source>
        <dbReference type="Proteomes" id="UP000030746"/>
    </source>
</evidence>
<feature type="non-terminal residue" evidence="4">
    <location>
        <position position="1"/>
    </location>
</feature>
<dbReference type="OMA" id="NIRRNCI"/>
<keyword evidence="2" id="KW-0677">Repeat</keyword>